<dbReference type="GO" id="GO:0003677">
    <property type="term" value="F:DNA binding"/>
    <property type="evidence" value="ECO:0007669"/>
    <property type="project" value="UniProtKB-UniRule"/>
</dbReference>
<keyword evidence="1" id="KW-0229">DNA integration</keyword>
<dbReference type="EMBL" id="FQUC01000003">
    <property type="protein sequence ID" value="SHE98589.1"/>
    <property type="molecule type" value="Genomic_DNA"/>
</dbReference>
<dbReference type="InterPro" id="IPR011010">
    <property type="entry name" value="DNA_brk_join_enz"/>
</dbReference>
<dbReference type="STRING" id="1346286.SAMN05444362_10324"/>
<evidence type="ECO:0000256" key="1">
    <source>
        <dbReference type="ARBA" id="ARBA00022908"/>
    </source>
</evidence>
<keyword evidence="3" id="KW-0233">DNA recombination</keyword>
<name>A0A1M4XYT0_9BACT</name>
<dbReference type="OrthoDB" id="1493636at2"/>
<evidence type="ECO:0000313" key="8">
    <source>
        <dbReference type="Proteomes" id="UP000184480"/>
    </source>
</evidence>
<dbReference type="Gene3D" id="1.10.150.130">
    <property type="match status" value="1"/>
</dbReference>
<keyword evidence="2 4" id="KW-0238">DNA-binding</keyword>
<evidence type="ECO:0000259" key="5">
    <source>
        <dbReference type="PROSITE" id="PS51898"/>
    </source>
</evidence>
<dbReference type="GO" id="GO:0006310">
    <property type="term" value="P:DNA recombination"/>
    <property type="evidence" value="ECO:0007669"/>
    <property type="project" value="UniProtKB-KW"/>
</dbReference>
<dbReference type="PROSITE" id="PS51900">
    <property type="entry name" value="CB"/>
    <property type="match status" value="1"/>
</dbReference>
<feature type="domain" description="Tyr recombinase" evidence="5">
    <location>
        <begin position="252"/>
        <end position="441"/>
    </location>
</feature>
<dbReference type="InterPro" id="IPR044068">
    <property type="entry name" value="CB"/>
</dbReference>
<dbReference type="InterPro" id="IPR010998">
    <property type="entry name" value="Integrase_recombinase_N"/>
</dbReference>
<evidence type="ECO:0000256" key="4">
    <source>
        <dbReference type="PROSITE-ProRule" id="PRU01248"/>
    </source>
</evidence>
<dbReference type="RefSeq" id="WP_062177129.1">
    <property type="nucleotide sequence ID" value="NZ_BBXL01000003.1"/>
</dbReference>
<evidence type="ECO:0000256" key="3">
    <source>
        <dbReference type="ARBA" id="ARBA00023172"/>
    </source>
</evidence>
<evidence type="ECO:0000259" key="6">
    <source>
        <dbReference type="PROSITE" id="PS51900"/>
    </source>
</evidence>
<dbReference type="Proteomes" id="UP000184480">
    <property type="component" value="Unassembled WGS sequence"/>
</dbReference>
<keyword evidence="8" id="KW-1185">Reference proteome</keyword>
<accession>A0A1M4XYT0</accession>
<dbReference type="InterPro" id="IPR025269">
    <property type="entry name" value="SAM-like_dom"/>
</dbReference>
<organism evidence="7 8">
    <name type="scientific">Dysgonomonas macrotermitis</name>
    <dbReference type="NCBI Taxonomy" id="1346286"/>
    <lineage>
        <taxon>Bacteria</taxon>
        <taxon>Pseudomonadati</taxon>
        <taxon>Bacteroidota</taxon>
        <taxon>Bacteroidia</taxon>
        <taxon>Bacteroidales</taxon>
        <taxon>Dysgonomonadaceae</taxon>
        <taxon>Dysgonomonas</taxon>
    </lineage>
</organism>
<protein>
    <submittedName>
        <fullName evidence="7">Phage integrase family protein</fullName>
    </submittedName>
</protein>
<dbReference type="InterPro" id="IPR002104">
    <property type="entry name" value="Integrase_catalytic"/>
</dbReference>
<dbReference type="GO" id="GO:0015074">
    <property type="term" value="P:DNA integration"/>
    <property type="evidence" value="ECO:0007669"/>
    <property type="project" value="UniProtKB-KW"/>
</dbReference>
<dbReference type="Gene3D" id="1.10.443.10">
    <property type="entry name" value="Intergrase catalytic core"/>
    <property type="match status" value="1"/>
</dbReference>
<dbReference type="Pfam" id="PF13102">
    <property type="entry name" value="Phage_int_SAM_5"/>
    <property type="match status" value="1"/>
</dbReference>
<reference evidence="8" key="1">
    <citation type="submission" date="2016-11" db="EMBL/GenBank/DDBJ databases">
        <authorList>
            <person name="Varghese N."/>
            <person name="Submissions S."/>
        </authorList>
    </citation>
    <scope>NUCLEOTIDE SEQUENCE [LARGE SCALE GENOMIC DNA]</scope>
    <source>
        <strain evidence="8">DSM 27370</strain>
    </source>
</reference>
<gene>
    <name evidence="7" type="ORF">SAMN05444362_10324</name>
</gene>
<dbReference type="Pfam" id="PF00589">
    <property type="entry name" value="Phage_integrase"/>
    <property type="match status" value="1"/>
</dbReference>
<dbReference type="InterPro" id="IPR013762">
    <property type="entry name" value="Integrase-like_cat_sf"/>
</dbReference>
<evidence type="ECO:0000313" key="7">
    <source>
        <dbReference type="EMBL" id="SHE98589.1"/>
    </source>
</evidence>
<evidence type="ECO:0000256" key="2">
    <source>
        <dbReference type="ARBA" id="ARBA00023125"/>
    </source>
</evidence>
<sequence>MATLKLTYRTSKKDAEFAILRVRYNIDAKKALYGVTETTIRIKSWNLKKEELDLKYLTSKDTKGLSIEERNELVEETDKSNDLIQETNKVIRGLKDSIVQAFNSHSGDYTSEWLQEVINAYYLELKPKVIEKPITLNKFIEQYINDLETGKRLKKRSNKKVSEGTVKSIKGFRNRLNDYQNDRNKVIDFEDITMDFHGDFKNYLIFDRKYAANTVGRMIKILKTVMYAAKDMKLHNNREIENSDFVANYEEVDNVYLTQERIEILYNMDLSDNLAWEKVRDVFVVGCLTGQRVSDYKRINSSMITKLSNGLEYVELCQEKTDKTVYIPLDWRVKEILNKYNGTLPKTYDQKINDYIKKICEKAEFTEIVQINQNKAGMKAKISKRFCDMVKTHSCRRSLCTNMQQAGCKLSEIIAISGHESEEQLKTYLKLNNKEKAMLADNGYFQRVQMKIG</sequence>
<proteinExistence type="predicted"/>
<dbReference type="PROSITE" id="PS51898">
    <property type="entry name" value="TYR_RECOMBINASE"/>
    <property type="match status" value="1"/>
</dbReference>
<dbReference type="AlphaFoldDB" id="A0A1M4XYT0"/>
<dbReference type="SUPFAM" id="SSF56349">
    <property type="entry name" value="DNA breaking-rejoining enzymes"/>
    <property type="match status" value="1"/>
</dbReference>
<feature type="domain" description="Core-binding (CB)" evidence="6">
    <location>
        <begin position="134"/>
        <end position="230"/>
    </location>
</feature>